<comment type="caution">
    <text evidence="2">The sequence shown here is derived from an EMBL/GenBank/DDBJ whole genome shotgun (WGS) entry which is preliminary data.</text>
</comment>
<sequence length="132" mass="14861">MFKVEFCLEKVPLSSILGEKKDLKTKPDHPQSSEKTAIGEEVEPNENVIGTESAMVRVRDTSYSRGCLGRIQKSELLTTIVVRKFPIFAGTPTRSNRDVLHYKRDAYRDFDAFYTQAASRTERGSKGSSVID</sequence>
<feature type="compositionally biased region" description="Basic and acidic residues" evidence="1">
    <location>
        <begin position="21"/>
        <end position="32"/>
    </location>
</feature>
<evidence type="ECO:0000313" key="2">
    <source>
        <dbReference type="EMBL" id="KAK7339348.1"/>
    </source>
</evidence>
<name>A0AAN9QQ49_CANGL</name>
<dbReference type="AlphaFoldDB" id="A0AAN9QQ49"/>
<dbReference type="Proteomes" id="UP001367508">
    <property type="component" value="Unassembled WGS sequence"/>
</dbReference>
<organism evidence="2 3">
    <name type="scientific">Canavalia gladiata</name>
    <name type="common">Sword bean</name>
    <name type="synonym">Dolichos gladiatus</name>
    <dbReference type="NCBI Taxonomy" id="3824"/>
    <lineage>
        <taxon>Eukaryota</taxon>
        <taxon>Viridiplantae</taxon>
        <taxon>Streptophyta</taxon>
        <taxon>Embryophyta</taxon>
        <taxon>Tracheophyta</taxon>
        <taxon>Spermatophyta</taxon>
        <taxon>Magnoliopsida</taxon>
        <taxon>eudicotyledons</taxon>
        <taxon>Gunneridae</taxon>
        <taxon>Pentapetalae</taxon>
        <taxon>rosids</taxon>
        <taxon>fabids</taxon>
        <taxon>Fabales</taxon>
        <taxon>Fabaceae</taxon>
        <taxon>Papilionoideae</taxon>
        <taxon>50 kb inversion clade</taxon>
        <taxon>NPAAA clade</taxon>
        <taxon>indigoferoid/millettioid clade</taxon>
        <taxon>Phaseoleae</taxon>
        <taxon>Canavalia</taxon>
    </lineage>
</organism>
<evidence type="ECO:0000313" key="3">
    <source>
        <dbReference type="Proteomes" id="UP001367508"/>
    </source>
</evidence>
<reference evidence="2 3" key="1">
    <citation type="submission" date="2024-01" db="EMBL/GenBank/DDBJ databases">
        <title>The genomes of 5 underutilized Papilionoideae crops provide insights into root nodulation and disease resistanc.</title>
        <authorList>
            <person name="Jiang F."/>
        </authorList>
    </citation>
    <scope>NUCLEOTIDE SEQUENCE [LARGE SCALE GENOMIC DNA]</scope>
    <source>
        <strain evidence="2">LVBAO_FW01</strain>
        <tissue evidence="2">Leaves</tissue>
    </source>
</reference>
<feature type="region of interest" description="Disordered" evidence="1">
    <location>
        <begin position="21"/>
        <end position="40"/>
    </location>
</feature>
<accession>A0AAN9QQ49</accession>
<gene>
    <name evidence="2" type="ORF">VNO77_20009</name>
</gene>
<protein>
    <submittedName>
        <fullName evidence="2">Uncharacterized protein</fullName>
    </submittedName>
</protein>
<evidence type="ECO:0000256" key="1">
    <source>
        <dbReference type="SAM" id="MobiDB-lite"/>
    </source>
</evidence>
<keyword evidence="3" id="KW-1185">Reference proteome</keyword>
<dbReference type="EMBL" id="JAYMYQ010000004">
    <property type="protein sequence ID" value="KAK7339348.1"/>
    <property type="molecule type" value="Genomic_DNA"/>
</dbReference>
<proteinExistence type="predicted"/>